<dbReference type="Pfam" id="PF13724">
    <property type="entry name" value="DNA_binding_2"/>
    <property type="match status" value="1"/>
</dbReference>
<feature type="compositionally biased region" description="Polar residues" evidence="7">
    <location>
        <begin position="55"/>
        <end position="71"/>
    </location>
</feature>
<dbReference type="GO" id="GO:0045892">
    <property type="term" value="P:negative regulation of DNA-templated transcription"/>
    <property type="evidence" value="ECO:0007669"/>
    <property type="project" value="UniProtKB-UniRule"/>
</dbReference>
<dbReference type="InterPro" id="IPR006458">
    <property type="entry name" value="Ovate_C"/>
</dbReference>
<feature type="region of interest" description="Disordered" evidence="7">
    <location>
        <begin position="25"/>
        <end position="111"/>
    </location>
</feature>
<evidence type="ECO:0000256" key="3">
    <source>
        <dbReference type="ARBA" id="ARBA00023015"/>
    </source>
</evidence>
<dbReference type="PANTHER" id="PTHR33057">
    <property type="entry name" value="TRANSCRIPTION REPRESSOR OFP7-RELATED"/>
    <property type="match status" value="1"/>
</dbReference>
<evidence type="ECO:0000256" key="1">
    <source>
        <dbReference type="ARBA" id="ARBA00004123"/>
    </source>
</evidence>
<proteinExistence type="predicted"/>
<dbReference type="Pfam" id="PF04844">
    <property type="entry name" value="Ovate"/>
    <property type="match status" value="1"/>
</dbReference>
<dbReference type="NCBIfam" id="TIGR01568">
    <property type="entry name" value="A_thal_3678"/>
    <property type="match status" value="1"/>
</dbReference>
<feature type="compositionally biased region" description="Basic and acidic residues" evidence="7">
    <location>
        <begin position="242"/>
        <end position="251"/>
    </location>
</feature>
<evidence type="ECO:0000259" key="8">
    <source>
        <dbReference type="PROSITE" id="PS51754"/>
    </source>
</evidence>
<evidence type="ECO:0000256" key="6">
    <source>
        <dbReference type="RuleBase" id="RU367028"/>
    </source>
</evidence>
<feature type="region of interest" description="Disordered" evidence="7">
    <location>
        <begin position="242"/>
        <end position="327"/>
    </location>
</feature>
<evidence type="ECO:0000313" key="10">
    <source>
        <dbReference type="Proteomes" id="UP000655225"/>
    </source>
</evidence>
<keyword evidence="10" id="KW-1185">Reference proteome</keyword>
<keyword evidence="5 6" id="KW-0539">Nucleus</keyword>
<comment type="subcellular location">
    <subcellularLocation>
        <location evidence="1 6">Nucleus</location>
    </subcellularLocation>
</comment>
<dbReference type="PANTHER" id="PTHR33057:SF82">
    <property type="entry name" value="TRANSCRIPTION REPRESSOR OFP5"/>
    <property type="match status" value="1"/>
</dbReference>
<feature type="compositionally biased region" description="Basic residues" evidence="7">
    <location>
        <begin position="26"/>
        <end position="39"/>
    </location>
</feature>
<feature type="compositionally biased region" description="Basic and acidic residues" evidence="7">
    <location>
        <begin position="259"/>
        <end position="273"/>
    </location>
</feature>
<dbReference type="EMBL" id="JABCRI010000012">
    <property type="protein sequence ID" value="KAF8397023.1"/>
    <property type="molecule type" value="Genomic_DNA"/>
</dbReference>
<name>A0A835DAI6_TETSI</name>
<organism evidence="9 10">
    <name type="scientific">Tetracentron sinense</name>
    <name type="common">Spur-leaf</name>
    <dbReference type="NCBI Taxonomy" id="13715"/>
    <lineage>
        <taxon>Eukaryota</taxon>
        <taxon>Viridiplantae</taxon>
        <taxon>Streptophyta</taxon>
        <taxon>Embryophyta</taxon>
        <taxon>Tracheophyta</taxon>
        <taxon>Spermatophyta</taxon>
        <taxon>Magnoliopsida</taxon>
        <taxon>Trochodendrales</taxon>
        <taxon>Trochodendraceae</taxon>
        <taxon>Tetracentron</taxon>
    </lineage>
</organism>
<sequence>MGNCRFRLSGMMPNAWFYKLKDMGRTRKHKTSHPNKKKQPTTNQPPLSNPRRSYYFSSEPINGNGFYNSPINPKASDTHFPDPPRKSSGRRSKRRNLRPSSKLVTSSISPNCSCSCSCRATLDPALNDSDSSPYFSLSPLETFPEPDLHESLLPEFWSDPIISTDSFDALASWSNSCSCRFSSSATDFIISMDNKSFTRKFDHKIDGFDRIPKLDLPPILTRPAKFNDMILDIKEKETKLRRNSAKLEHKNSHGPVSDKVIKEESSKSRKEQKTSPPTRRYSRNSTGVKLRANSPRIMSRKIQGNNRKSLSSTTSSEPRRRRSHSESFAIVKSSFDPQRDFRDSMVEMIVENNIRASKDLEELLACYLSLNSNEYHDLIVKVFEQIWFNLADIQL</sequence>
<keyword evidence="3 6" id="KW-0805">Transcription regulation</keyword>
<evidence type="ECO:0000256" key="5">
    <source>
        <dbReference type="ARBA" id="ARBA00023242"/>
    </source>
</evidence>
<comment type="caution">
    <text evidence="9">The sequence shown here is derived from an EMBL/GenBank/DDBJ whole genome shotgun (WGS) entry which is preliminary data.</text>
</comment>
<feature type="domain" description="OVATE" evidence="8">
    <location>
        <begin position="330"/>
        <end position="389"/>
    </location>
</feature>
<dbReference type="GO" id="GO:0005634">
    <property type="term" value="C:nucleus"/>
    <property type="evidence" value="ECO:0007669"/>
    <property type="project" value="UniProtKB-SubCell"/>
</dbReference>
<dbReference type="OrthoDB" id="1928390at2759"/>
<keyword evidence="4 6" id="KW-0804">Transcription</keyword>
<gene>
    <name evidence="9" type="ORF">HHK36_018661</name>
</gene>
<dbReference type="AlphaFoldDB" id="A0A835DAI6"/>
<feature type="compositionally biased region" description="Low complexity" evidence="7">
    <location>
        <begin position="307"/>
        <end position="316"/>
    </location>
</feature>
<evidence type="ECO:0000256" key="2">
    <source>
        <dbReference type="ARBA" id="ARBA00022491"/>
    </source>
</evidence>
<dbReference type="Proteomes" id="UP000655225">
    <property type="component" value="Unassembled WGS sequence"/>
</dbReference>
<feature type="compositionally biased region" description="Basic and acidic residues" evidence="7">
    <location>
        <begin position="76"/>
        <end position="85"/>
    </location>
</feature>
<dbReference type="OMA" id="NESHATK"/>
<keyword evidence="2 6" id="KW-0678">Repressor</keyword>
<protein>
    <recommendedName>
        <fullName evidence="6">Transcription repressor</fullName>
    </recommendedName>
    <alternativeName>
        <fullName evidence="6">Ovate family protein</fullName>
    </alternativeName>
</protein>
<dbReference type="GO" id="GO:0003677">
    <property type="term" value="F:DNA binding"/>
    <property type="evidence" value="ECO:0007669"/>
    <property type="project" value="InterPro"/>
</dbReference>
<dbReference type="PROSITE" id="PS51754">
    <property type="entry name" value="OVATE"/>
    <property type="match status" value="1"/>
</dbReference>
<dbReference type="InterPro" id="IPR025830">
    <property type="entry name" value="DNA_bnd_dom_ovate"/>
</dbReference>
<accession>A0A835DAI6</accession>
<evidence type="ECO:0000256" key="4">
    <source>
        <dbReference type="ARBA" id="ARBA00023163"/>
    </source>
</evidence>
<feature type="compositionally biased region" description="Basic residues" evidence="7">
    <location>
        <begin position="87"/>
        <end position="97"/>
    </location>
</feature>
<evidence type="ECO:0000256" key="7">
    <source>
        <dbReference type="SAM" id="MobiDB-lite"/>
    </source>
</evidence>
<dbReference type="InterPro" id="IPR038933">
    <property type="entry name" value="Ovate"/>
</dbReference>
<comment type="function">
    <text evidence="6">Transcriptional repressor that regulates multiple aspects of plant growth and development.</text>
</comment>
<reference evidence="9 10" key="1">
    <citation type="submission" date="2020-04" db="EMBL/GenBank/DDBJ databases">
        <title>Plant Genome Project.</title>
        <authorList>
            <person name="Zhang R.-G."/>
        </authorList>
    </citation>
    <scope>NUCLEOTIDE SEQUENCE [LARGE SCALE GENOMIC DNA]</scope>
    <source>
        <strain evidence="9">YNK0</strain>
        <tissue evidence="9">Leaf</tissue>
    </source>
</reference>
<evidence type="ECO:0000313" key="9">
    <source>
        <dbReference type="EMBL" id="KAF8397023.1"/>
    </source>
</evidence>
<feature type="compositionally biased region" description="Low complexity" evidence="7">
    <location>
        <begin position="98"/>
        <end position="111"/>
    </location>
</feature>